<dbReference type="Gene3D" id="3.40.50.1000">
    <property type="entry name" value="HAD superfamily/HAD-like"/>
    <property type="match status" value="1"/>
</dbReference>
<evidence type="ECO:0000256" key="8">
    <source>
        <dbReference type="ARBA" id="ARBA00033209"/>
    </source>
</evidence>
<dbReference type="CDD" id="cd02612">
    <property type="entry name" value="HAD_PGPPase"/>
    <property type="match status" value="1"/>
</dbReference>
<dbReference type="EC" id="3.1.3.15" evidence="3"/>
<evidence type="ECO:0000256" key="5">
    <source>
        <dbReference type="ARBA" id="ARBA00022723"/>
    </source>
</evidence>
<dbReference type="Gene3D" id="1.20.1440.100">
    <property type="entry name" value="SG protein - dephosphorylation function"/>
    <property type="match status" value="1"/>
</dbReference>
<dbReference type="NCBIfam" id="TIGR01490">
    <property type="entry name" value="HAD-SF-IB-hyp1"/>
    <property type="match status" value="1"/>
</dbReference>
<dbReference type="PANTHER" id="PTHR43344:SF13">
    <property type="entry name" value="PHOSPHATASE RV3661-RELATED"/>
    <property type="match status" value="1"/>
</dbReference>
<dbReference type="RefSeq" id="WP_188862559.1">
    <property type="nucleotide sequence ID" value="NZ_BMLT01000014.1"/>
</dbReference>
<dbReference type="Pfam" id="PF12710">
    <property type="entry name" value="HAD"/>
    <property type="match status" value="1"/>
</dbReference>
<keyword evidence="6" id="KW-0378">Hydrolase</keyword>
<dbReference type="NCBIfam" id="TIGR01488">
    <property type="entry name" value="HAD-SF-IB"/>
    <property type="match status" value="1"/>
</dbReference>
<sequence length="218" mass="24577">MSLAIFDLDHTLLDGDSDHAWGQFLCERGLVDASRYRADNDRFFAQYQAGTLDMAAYLEFALAPLARHTPAQLADWHADFMQKKVIPMIKPGARRLLAEHRRRGDQLLIITATNRFITAPIAARLDVDLLLATDPEMRDGHYTGRVEGTPCFREGKVERLDDWLQETGHSLAGSHFYSDSHNDLPLLERVDHPVAVDPDETLRSFAGARGWPVISLLE</sequence>
<evidence type="ECO:0000256" key="4">
    <source>
        <dbReference type="ARBA" id="ARBA00021697"/>
    </source>
</evidence>
<keyword evidence="7" id="KW-0460">Magnesium</keyword>
<dbReference type="EMBL" id="BMLT01000014">
    <property type="protein sequence ID" value="GGO87720.1"/>
    <property type="molecule type" value="Genomic_DNA"/>
</dbReference>
<evidence type="ECO:0000256" key="2">
    <source>
        <dbReference type="ARBA" id="ARBA00009184"/>
    </source>
</evidence>
<evidence type="ECO:0000256" key="10">
    <source>
        <dbReference type="ARBA" id="ARBA00053547"/>
    </source>
</evidence>
<dbReference type="Proteomes" id="UP000599578">
    <property type="component" value="Unassembled WGS sequence"/>
</dbReference>
<dbReference type="FunFam" id="3.40.50.1000:FF:000025">
    <property type="entry name" value="HAD hydrolase, family IB"/>
    <property type="match status" value="1"/>
</dbReference>
<evidence type="ECO:0000256" key="6">
    <source>
        <dbReference type="ARBA" id="ARBA00022801"/>
    </source>
</evidence>
<dbReference type="GO" id="GO:0046872">
    <property type="term" value="F:metal ion binding"/>
    <property type="evidence" value="ECO:0007669"/>
    <property type="project" value="UniProtKB-KW"/>
</dbReference>
<keyword evidence="5" id="KW-0479">Metal-binding</keyword>
<organism evidence="11 12">
    <name type="scientific">Marinobacterium nitratireducens</name>
    <dbReference type="NCBI Taxonomy" id="518897"/>
    <lineage>
        <taxon>Bacteria</taxon>
        <taxon>Pseudomonadati</taxon>
        <taxon>Pseudomonadota</taxon>
        <taxon>Gammaproteobacteria</taxon>
        <taxon>Oceanospirillales</taxon>
        <taxon>Oceanospirillaceae</taxon>
        <taxon>Marinobacterium</taxon>
    </lineage>
</organism>
<dbReference type="InterPro" id="IPR050582">
    <property type="entry name" value="HAD-like_SerB"/>
</dbReference>
<comment type="function">
    <text evidence="10">Catalyzes the dephosphorylation of histidinol-phosphate to histidinol, the direct precursor of histidine.</text>
</comment>
<protein>
    <recommendedName>
        <fullName evidence="4">Histidinol-phosphatase</fullName>
        <ecNumber evidence="3">3.1.3.15</ecNumber>
    </recommendedName>
    <alternativeName>
        <fullName evidence="8">Histidinol-phosphate phosphatase</fullName>
    </alternativeName>
</protein>
<evidence type="ECO:0000256" key="1">
    <source>
        <dbReference type="ARBA" id="ARBA00004970"/>
    </source>
</evidence>
<comment type="pathway">
    <text evidence="1">Amino-acid biosynthesis; L-histidine biosynthesis; L-histidine from 5-phospho-alpha-D-ribose 1-diphosphate: step 8/9.</text>
</comment>
<dbReference type="PANTHER" id="PTHR43344">
    <property type="entry name" value="PHOSPHOSERINE PHOSPHATASE"/>
    <property type="match status" value="1"/>
</dbReference>
<comment type="caution">
    <text evidence="11">The sequence shown here is derived from an EMBL/GenBank/DDBJ whole genome shotgun (WGS) entry which is preliminary data.</text>
</comment>
<keyword evidence="12" id="KW-1185">Reference proteome</keyword>
<evidence type="ECO:0000256" key="9">
    <source>
        <dbReference type="ARBA" id="ARBA00052092"/>
    </source>
</evidence>
<reference evidence="11 12" key="1">
    <citation type="journal article" date="2014" name="Int. J. Syst. Evol. Microbiol.">
        <title>Complete genome sequence of Corynebacterium casei LMG S-19264T (=DSM 44701T), isolated from a smear-ripened cheese.</title>
        <authorList>
            <consortium name="US DOE Joint Genome Institute (JGI-PGF)"/>
            <person name="Walter F."/>
            <person name="Albersmeier A."/>
            <person name="Kalinowski J."/>
            <person name="Ruckert C."/>
        </authorList>
    </citation>
    <scope>NUCLEOTIDE SEQUENCE [LARGE SCALE GENOMIC DNA]</scope>
    <source>
        <strain evidence="11 12">CGMCC 1.7286</strain>
    </source>
</reference>
<evidence type="ECO:0000313" key="12">
    <source>
        <dbReference type="Proteomes" id="UP000599578"/>
    </source>
</evidence>
<proteinExistence type="inferred from homology"/>
<dbReference type="InterPro" id="IPR036412">
    <property type="entry name" value="HAD-like_sf"/>
</dbReference>
<dbReference type="GO" id="GO:0004401">
    <property type="term" value="F:histidinol-phosphatase activity"/>
    <property type="evidence" value="ECO:0007669"/>
    <property type="project" value="UniProtKB-EC"/>
</dbReference>
<dbReference type="AlphaFoldDB" id="A0A917ZN82"/>
<comment type="catalytic activity">
    <reaction evidence="9">
        <text>L-histidinol phosphate + H2O = L-histidinol + phosphate</text>
        <dbReference type="Rhea" id="RHEA:14465"/>
        <dbReference type="ChEBI" id="CHEBI:15377"/>
        <dbReference type="ChEBI" id="CHEBI:43474"/>
        <dbReference type="ChEBI" id="CHEBI:57699"/>
        <dbReference type="ChEBI" id="CHEBI:57980"/>
        <dbReference type="EC" id="3.1.3.15"/>
    </reaction>
    <physiologicalReaction direction="left-to-right" evidence="9">
        <dbReference type="Rhea" id="RHEA:14466"/>
    </physiologicalReaction>
</comment>
<accession>A0A917ZN82</accession>
<dbReference type="InterPro" id="IPR023214">
    <property type="entry name" value="HAD_sf"/>
</dbReference>
<comment type="similarity">
    <text evidence="2">Belongs to the HAD-like hydrolase superfamily. SerB family.</text>
</comment>
<dbReference type="InterPro" id="IPR006385">
    <property type="entry name" value="HAD_hydro_SerB1"/>
</dbReference>
<evidence type="ECO:0000256" key="7">
    <source>
        <dbReference type="ARBA" id="ARBA00022842"/>
    </source>
</evidence>
<gene>
    <name evidence="11" type="ORF">GCM10011348_41550</name>
</gene>
<evidence type="ECO:0000256" key="3">
    <source>
        <dbReference type="ARBA" id="ARBA00013085"/>
    </source>
</evidence>
<dbReference type="SUPFAM" id="SSF56784">
    <property type="entry name" value="HAD-like"/>
    <property type="match status" value="1"/>
</dbReference>
<evidence type="ECO:0000313" key="11">
    <source>
        <dbReference type="EMBL" id="GGO87720.1"/>
    </source>
</evidence>
<name>A0A917ZN82_9GAMM</name>